<evidence type="ECO:0000313" key="2">
    <source>
        <dbReference type="EMBL" id="SEL90349.1"/>
    </source>
</evidence>
<evidence type="ECO:0000313" key="3">
    <source>
        <dbReference type="Proteomes" id="UP000183894"/>
    </source>
</evidence>
<name>A0A1H7U0P2_HALLR</name>
<dbReference type="GeneID" id="74527296"/>
<accession>A0A1H7U0P2</accession>
<sequence>MAMGTQIVAASALSGVNIVFLAALTVVWVRNYRTFRTSLVLGLIAFAVVMLVENAFALYFFFTMQSLYSGDPHVQQAVLILRGLQLVALAFLTYVTMR</sequence>
<feature type="transmembrane region" description="Helical" evidence="1">
    <location>
        <begin position="6"/>
        <end position="27"/>
    </location>
</feature>
<proteinExistence type="predicted"/>
<feature type="transmembrane region" description="Helical" evidence="1">
    <location>
        <begin position="74"/>
        <end position="95"/>
    </location>
</feature>
<dbReference type="Proteomes" id="UP000183894">
    <property type="component" value="Unassembled WGS sequence"/>
</dbReference>
<protein>
    <submittedName>
        <fullName evidence="2">Uncharacterized protein</fullName>
    </submittedName>
</protein>
<keyword evidence="1" id="KW-0472">Membrane</keyword>
<dbReference type="RefSeq" id="WP_007543050.1">
    <property type="nucleotide sequence ID" value="NZ_CP078063.1"/>
</dbReference>
<dbReference type="Pfam" id="PF26119">
    <property type="entry name" value="DUF8036"/>
    <property type="match status" value="1"/>
</dbReference>
<gene>
    <name evidence="2" type="ORF">SAMN04488691_11110</name>
</gene>
<feature type="transmembrane region" description="Helical" evidence="1">
    <location>
        <begin position="39"/>
        <end position="62"/>
    </location>
</feature>
<organism evidence="2 3">
    <name type="scientific">Haloferax larsenii</name>
    <dbReference type="NCBI Taxonomy" id="302484"/>
    <lineage>
        <taxon>Archaea</taxon>
        <taxon>Methanobacteriati</taxon>
        <taxon>Methanobacteriota</taxon>
        <taxon>Stenosarchaea group</taxon>
        <taxon>Halobacteria</taxon>
        <taxon>Halobacteriales</taxon>
        <taxon>Haloferacaceae</taxon>
        <taxon>Haloferax</taxon>
    </lineage>
</organism>
<keyword evidence="1" id="KW-1133">Transmembrane helix</keyword>
<dbReference type="AlphaFoldDB" id="A0A1H7U0P2"/>
<dbReference type="InterPro" id="IPR058349">
    <property type="entry name" value="DUF8036"/>
</dbReference>
<evidence type="ECO:0000256" key="1">
    <source>
        <dbReference type="SAM" id="Phobius"/>
    </source>
</evidence>
<reference evidence="2 3" key="1">
    <citation type="submission" date="2016-10" db="EMBL/GenBank/DDBJ databases">
        <authorList>
            <person name="de Groot N.N."/>
        </authorList>
    </citation>
    <scope>NUCLEOTIDE SEQUENCE [LARGE SCALE GENOMIC DNA]</scope>
    <source>
        <strain evidence="2 3">CDM_5</strain>
    </source>
</reference>
<dbReference type="EMBL" id="FOAD01000011">
    <property type="protein sequence ID" value="SEL90349.1"/>
    <property type="molecule type" value="Genomic_DNA"/>
</dbReference>
<keyword evidence="1" id="KW-0812">Transmembrane</keyword>